<gene>
    <name evidence="1" type="ORF">C9F09_02260</name>
</gene>
<accession>A0A659RMP4</accession>
<dbReference type="InterPro" id="IPR011836">
    <property type="entry name" value="YhdP"/>
</dbReference>
<proteinExistence type="predicted"/>
<dbReference type="PANTHER" id="PTHR38690:SF1">
    <property type="entry name" value="PROTEASE"/>
    <property type="match status" value="1"/>
</dbReference>
<reference evidence="1 2" key="1">
    <citation type="submission" date="2018-03" db="EMBL/GenBank/DDBJ databases">
        <title>Non-Typhoidal Salmonella genome sequencing and assembly.</title>
        <authorList>
            <person name="Matchawe C."/>
        </authorList>
    </citation>
    <scope>NUCLEOTIDE SEQUENCE [LARGE SCALE GENOMIC DNA]</scope>
    <source>
        <strain evidence="1 2">35dea</strain>
    </source>
</reference>
<dbReference type="Proteomes" id="UP000298491">
    <property type="component" value="Unassembled WGS sequence"/>
</dbReference>
<dbReference type="EMBL" id="PYKB01000207">
    <property type="protein sequence ID" value="TGD03616.1"/>
    <property type="molecule type" value="Genomic_DNA"/>
</dbReference>
<evidence type="ECO:0000313" key="2">
    <source>
        <dbReference type="Proteomes" id="UP000298491"/>
    </source>
</evidence>
<evidence type="ECO:0000313" key="1">
    <source>
        <dbReference type="EMBL" id="TGD03616.1"/>
    </source>
</evidence>
<organism evidence="1 2">
    <name type="scientific">Salmonella enterica subsp. enterica serovar Wilhelmsburg</name>
    <dbReference type="NCBI Taxonomy" id="1960126"/>
    <lineage>
        <taxon>Bacteria</taxon>
        <taxon>Pseudomonadati</taxon>
        <taxon>Pseudomonadota</taxon>
        <taxon>Gammaproteobacteria</taxon>
        <taxon>Enterobacterales</taxon>
        <taxon>Enterobacteriaceae</taxon>
        <taxon>Salmonella</taxon>
    </lineage>
</organism>
<comment type="caution">
    <text evidence="1">The sequence shown here is derived from an EMBL/GenBank/DDBJ whole genome shotgun (WGS) entry which is preliminary data.</text>
</comment>
<feature type="non-terminal residue" evidence="1">
    <location>
        <position position="70"/>
    </location>
</feature>
<dbReference type="AlphaFoldDB" id="A0A659RMP4"/>
<sequence length="70" mass="8510">MRWQFRDLTFWQLNFRTNTPLQSSDGEGIETSRLSDLFLRQFDQFELRDRRVSFLALSGHRGYRAVRRRA</sequence>
<protein>
    <submittedName>
        <fullName evidence="1">Uncharacterized protein</fullName>
    </submittedName>
</protein>
<name>A0A659RMP4_SALET</name>
<dbReference type="PANTHER" id="PTHR38690">
    <property type="entry name" value="PROTEASE-RELATED"/>
    <property type="match status" value="1"/>
</dbReference>